<accession>S6D932</accession>
<protein>
    <submittedName>
        <fullName evidence="1">Uncharacterized protein</fullName>
    </submittedName>
</protein>
<name>S6D932_9EURY</name>
<dbReference type="KEGG" id="hti:HTIA_2398"/>
<organism evidence="1 2">
    <name type="scientific">Halorhabdus tiamatea SARL4B</name>
    <dbReference type="NCBI Taxonomy" id="1033806"/>
    <lineage>
        <taxon>Archaea</taxon>
        <taxon>Methanobacteriati</taxon>
        <taxon>Methanobacteriota</taxon>
        <taxon>Stenosarchaea group</taxon>
        <taxon>Halobacteria</taxon>
        <taxon>Halobacteriales</taxon>
        <taxon>Haloarculaceae</taxon>
        <taxon>Halorhabdus</taxon>
    </lineage>
</organism>
<evidence type="ECO:0000313" key="2">
    <source>
        <dbReference type="Proteomes" id="UP000015381"/>
    </source>
</evidence>
<keyword evidence="2" id="KW-1185">Reference proteome</keyword>
<evidence type="ECO:0000313" key="1">
    <source>
        <dbReference type="EMBL" id="CCQ34506.1"/>
    </source>
</evidence>
<reference evidence="1 2" key="1">
    <citation type="journal article" date="2014" name="Environ. Microbiol.">
        <title>Halorhabdus tiamatea: proteogenomics and glycosidase activity measurements identify the first cultivated euryarchaeon from a deep-sea anoxic brine lake as potential polysaccharide degrader.</title>
        <authorList>
            <person name="Werner J."/>
            <person name="Ferrer M."/>
            <person name="Michel G."/>
            <person name="Mann A.J."/>
            <person name="Huang S."/>
            <person name="Juarez S."/>
            <person name="Ciordia S."/>
            <person name="Albar J.P."/>
            <person name="Alcaide M."/>
            <person name="La Cono V."/>
            <person name="Yakimov M.M."/>
            <person name="Antunes A."/>
            <person name="Taborda M."/>
            <person name="Da Costa M.S."/>
            <person name="Amann R.I."/>
            <person name="Gloeckner F.O."/>
            <person name="Golyshina O.V."/>
            <person name="Golyshin P.N."/>
            <person name="Teeling H."/>
        </authorList>
    </citation>
    <scope>NUCLEOTIDE SEQUENCE [LARGE SCALE GENOMIC DNA]</scope>
    <source>
        <strain evidence="2">SARL4B</strain>
    </source>
</reference>
<dbReference type="AlphaFoldDB" id="S6D932"/>
<dbReference type="Proteomes" id="UP000015381">
    <property type="component" value="Chromosome I"/>
</dbReference>
<proteinExistence type="predicted"/>
<sequence>MTPLRGKTLRCVRRRSAVVCYRLPRPYLCGGRGARNAVASLGGCYIARPVRVYWPSRR</sequence>
<gene>
    <name evidence="1" type="ORF">HTIA_2398</name>
</gene>
<dbReference type="HOGENOM" id="CLU_2968394_0_0_2"/>
<dbReference type="EMBL" id="HF571520">
    <property type="protein sequence ID" value="CCQ34506.1"/>
    <property type="molecule type" value="Genomic_DNA"/>
</dbReference>